<keyword evidence="8" id="KW-1133">Transmembrane helix</keyword>
<gene>
    <name evidence="16" type="ORF">BDV30DRAFT_209711</name>
</gene>
<evidence type="ECO:0000313" key="16">
    <source>
        <dbReference type="EMBL" id="KAB8274051.1"/>
    </source>
</evidence>
<dbReference type="PANTHER" id="PTHR23070">
    <property type="entry name" value="BCS1 AAA-TYPE ATPASE"/>
    <property type="match status" value="1"/>
</dbReference>
<evidence type="ECO:0000256" key="4">
    <source>
        <dbReference type="ARBA" id="ARBA00022741"/>
    </source>
</evidence>
<dbReference type="InterPro" id="IPR003593">
    <property type="entry name" value="AAA+_ATPase"/>
</dbReference>
<dbReference type="SUPFAM" id="SSF52540">
    <property type="entry name" value="P-loop containing nucleoside triphosphate hydrolases"/>
    <property type="match status" value="1"/>
</dbReference>
<evidence type="ECO:0000256" key="2">
    <source>
        <dbReference type="ARBA" id="ARBA00007448"/>
    </source>
</evidence>
<feature type="compositionally biased region" description="Basic residues" evidence="13">
    <location>
        <begin position="553"/>
        <end position="567"/>
    </location>
</feature>
<keyword evidence="7 12" id="KW-0067">ATP-binding</keyword>
<keyword evidence="9" id="KW-0496">Mitochondrion</keyword>
<feature type="compositionally biased region" description="Basic and acidic residues" evidence="13">
    <location>
        <begin position="528"/>
        <end position="552"/>
    </location>
</feature>
<evidence type="ECO:0000256" key="7">
    <source>
        <dbReference type="ARBA" id="ARBA00022840"/>
    </source>
</evidence>
<protein>
    <submittedName>
        <fullName evidence="16">BCS1 N terminal-domain-containing protein</fullName>
    </submittedName>
</protein>
<evidence type="ECO:0000256" key="12">
    <source>
        <dbReference type="RuleBase" id="RU003651"/>
    </source>
</evidence>
<dbReference type="Gene3D" id="3.40.50.300">
    <property type="entry name" value="P-loop containing nucleotide triphosphate hydrolases"/>
    <property type="match status" value="1"/>
</dbReference>
<organism evidence="16 17">
    <name type="scientific">Aspergillus minisclerotigenes</name>
    <dbReference type="NCBI Taxonomy" id="656917"/>
    <lineage>
        <taxon>Eukaryota</taxon>
        <taxon>Fungi</taxon>
        <taxon>Dikarya</taxon>
        <taxon>Ascomycota</taxon>
        <taxon>Pezizomycotina</taxon>
        <taxon>Eurotiomycetes</taxon>
        <taxon>Eurotiomycetidae</taxon>
        <taxon>Eurotiales</taxon>
        <taxon>Aspergillaceae</taxon>
        <taxon>Aspergillus</taxon>
        <taxon>Aspergillus subgen. Circumdati</taxon>
    </lineage>
</organism>
<evidence type="ECO:0000259" key="15">
    <source>
        <dbReference type="SMART" id="SM01024"/>
    </source>
</evidence>
<dbReference type="InterPro" id="IPR057495">
    <property type="entry name" value="AAA_lid_BCS1"/>
</dbReference>
<dbReference type="Pfam" id="PF08740">
    <property type="entry name" value="BCS1_N"/>
    <property type="match status" value="1"/>
</dbReference>
<evidence type="ECO:0000256" key="13">
    <source>
        <dbReference type="SAM" id="MobiDB-lite"/>
    </source>
</evidence>
<evidence type="ECO:0000256" key="10">
    <source>
        <dbReference type="ARBA" id="ARBA00023136"/>
    </source>
</evidence>
<reference evidence="16 17" key="1">
    <citation type="submission" date="2019-04" db="EMBL/GenBank/DDBJ databases">
        <title>Fungal friends and foes A comparative genomics study of 23 Aspergillus species from section Flavi.</title>
        <authorList>
            <consortium name="DOE Joint Genome Institute"/>
            <person name="Kjaerbolling I."/>
            <person name="Vesth T.C."/>
            <person name="Frisvad J.C."/>
            <person name="Nybo J.L."/>
            <person name="Theobald S."/>
            <person name="Kildgaard S."/>
            <person name="Petersen T.I."/>
            <person name="Kuo A."/>
            <person name="Sato A."/>
            <person name="Lyhne E.K."/>
            <person name="Kogle M.E."/>
            <person name="Wiebenga A."/>
            <person name="Kun R.S."/>
            <person name="Lubbers R.J."/>
            <person name="Makela M.R."/>
            <person name="Barry K."/>
            <person name="Chovatia M."/>
            <person name="Clum A."/>
            <person name="Daum C."/>
            <person name="Haridas S."/>
            <person name="He G."/>
            <person name="LaButti K."/>
            <person name="Lipzen A."/>
            <person name="Mondo S."/>
            <person name="Pangilinan J."/>
            <person name="Riley R."/>
            <person name="Salamov A."/>
            <person name="Simmons B.A."/>
            <person name="Magnuson J.K."/>
            <person name="Henrissat B."/>
            <person name="Mortensen U.H."/>
            <person name="Larsen T.O."/>
            <person name="De vries R.P."/>
            <person name="Grigoriev I.V."/>
            <person name="Machida M."/>
            <person name="Baker S.E."/>
            <person name="Andersen M.R."/>
        </authorList>
    </citation>
    <scope>NUCLEOTIDE SEQUENCE [LARGE SCALE GENOMIC DNA]</scope>
    <source>
        <strain evidence="16 17">CBS 117635</strain>
    </source>
</reference>
<dbReference type="InterPro" id="IPR050747">
    <property type="entry name" value="Mitochondrial_chaperone_BCS1"/>
</dbReference>
<accession>A0A5N6J5A2</accession>
<evidence type="ECO:0000256" key="1">
    <source>
        <dbReference type="ARBA" id="ARBA00004434"/>
    </source>
</evidence>
<evidence type="ECO:0000256" key="6">
    <source>
        <dbReference type="ARBA" id="ARBA00022801"/>
    </source>
</evidence>
<evidence type="ECO:0000256" key="9">
    <source>
        <dbReference type="ARBA" id="ARBA00023128"/>
    </source>
</evidence>
<evidence type="ECO:0000313" key="17">
    <source>
        <dbReference type="Proteomes" id="UP000326289"/>
    </source>
</evidence>
<dbReference type="SMART" id="SM00382">
    <property type="entry name" value="AAA"/>
    <property type="match status" value="1"/>
</dbReference>
<dbReference type="EMBL" id="ML732791">
    <property type="protein sequence ID" value="KAB8274051.1"/>
    <property type="molecule type" value="Genomic_DNA"/>
</dbReference>
<dbReference type="Pfam" id="PF00004">
    <property type="entry name" value="AAA"/>
    <property type="match status" value="1"/>
</dbReference>
<dbReference type="Proteomes" id="UP000326289">
    <property type="component" value="Unassembled WGS sequence"/>
</dbReference>
<proteinExistence type="inferred from homology"/>
<dbReference type="InterPro" id="IPR003960">
    <property type="entry name" value="ATPase_AAA_CS"/>
</dbReference>
<dbReference type="InterPro" id="IPR014851">
    <property type="entry name" value="BCS1_N"/>
</dbReference>
<evidence type="ECO:0000259" key="14">
    <source>
        <dbReference type="SMART" id="SM00382"/>
    </source>
</evidence>
<name>A0A5N6J5A2_9EURO</name>
<keyword evidence="10" id="KW-0472">Membrane</keyword>
<dbReference type="Pfam" id="PF25426">
    <property type="entry name" value="AAA_lid_BCS1"/>
    <property type="match status" value="1"/>
</dbReference>
<dbReference type="AlphaFoldDB" id="A0A5N6J5A2"/>
<feature type="domain" description="BCS1 N-terminal" evidence="15">
    <location>
        <begin position="55"/>
        <end position="255"/>
    </location>
</feature>
<keyword evidence="3" id="KW-0812">Transmembrane</keyword>
<keyword evidence="5" id="KW-0999">Mitochondrion inner membrane</keyword>
<evidence type="ECO:0000256" key="8">
    <source>
        <dbReference type="ARBA" id="ARBA00022989"/>
    </source>
</evidence>
<dbReference type="SMART" id="SM01024">
    <property type="entry name" value="BCS1_N"/>
    <property type="match status" value="1"/>
</dbReference>
<dbReference type="InterPro" id="IPR027417">
    <property type="entry name" value="P-loop_NTPase"/>
</dbReference>
<comment type="catalytic activity">
    <reaction evidence="11">
        <text>ATP + H2O = ADP + phosphate + H(+)</text>
        <dbReference type="Rhea" id="RHEA:13065"/>
        <dbReference type="ChEBI" id="CHEBI:15377"/>
        <dbReference type="ChEBI" id="CHEBI:15378"/>
        <dbReference type="ChEBI" id="CHEBI:30616"/>
        <dbReference type="ChEBI" id="CHEBI:43474"/>
        <dbReference type="ChEBI" id="CHEBI:456216"/>
    </reaction>
    <physiologicalReaction direction="left-to-right" evidence="11">
        <dbReference type="Rhea" id="RHEA:13066"/>
    </physiologicalReaction>
</comment>
<dbReference type="GO" id="GO:0005524">
    <property type="term" value="F:ATP binding"/>
    <property type="evidence" value="ECO:0007669"/>
    <property type="project" value="UniProtKB-KW"/>
</dbReference>
<keyword evidence="17" id="KW-1185">Reference proteome</keyword>
<feature type="region of interest" description="Disordered" evidence="13">
    <location>
        <begin position="528"/>
        <end position="607"/>
    </location>
</feature>
<feature type="domain" description="AAA+ ATPase" evidence="14">
    <location>
        <begin position="288"/>
        <end position="423"/>
    </location>
</feature>
<dbReference type="PROSITE" id="PS00674">
    <property type="entry name" value="AAA"/>
    <property type="match status" value="1"/>
</dbReference>
<evidence type="ECO:0000256" key="5">
    <source>
        <dbReference type="ARBA" id="ARBA00022792"/>
    </source>
</evidence>
<sequence>MFKYDFIVFTLLLGFLYHLLSQLIHAVGGRGNFFLSLVFPTMEPSSSFGKFFYFSYFAVGSYLAKSLLDQVGSLPLHLLYSTIEVQSHDDAYNYLLFWLTKQRFNESKNRLIASTSLSSGLDYFSEDSDDGEFDDMLDAEASDTEWKASLSNTRQLLWSPSEGIHYFRYGGRCLALTRQIEERGTMLYTRTDKLRISCLGWDASILKQLLLEARVEYSQKEKGKTVIYRGAKRSYDNEFYWARSTARPARPLSTVILDPEEKTAFIQDVQQYLHPSTMRWYSDRGIPYRRGYLFYGPPGTGKSSLAFAAAGFLGLNVYILDLNATQLTEDALAQLFQELPRRCLVLLEDIDTNEVTGRRSDESKKKRKGNNKISLSALLNTIDGVAAQEGRVLVMTTNHQENLDPALIRPGRVDYQIEFKLANRNLMMQMFQNLFQDVLPSIDSHLEDSETDALLLTSTAEKVPLLPAADHALSRPESPEVDMEQLAATFAEKIPELTFSPAEIQGYLLCHKSSPLDAIAHVESWGEKTLEEKKKKDAERESKEEDKNSTKDKAKKNKKDKKGKKGKKEKESKDESDEEKEEGSSSSESESEEESSDEENKQPNGIE</sequence>
<evidence type="ECO:0000256" key="3">
    <source>
        <dbReference type="ARBA" id="ARBA00022692"/>
    </source>
</evidence>
<keyword evidence="6" id="KW-0378">Hydrolase</keyword>
<evidence type="ECO:0000256" key="11">
    <source>
        <dbReference type="ARBA" id="ARBA00048778"/>
    </source>
</evidence>
<dbReference type="GO" id="GO:0016887">
    <property type="term" value="F:ATP hydrolysis activity"/>
    <property type="evidence" value="ECO:0007669"/>
    <property type="project" value="InterPro"/>
</dbReference>
<dbReference type="GO" id="GO:0005743">
    <property type="term" value="C:mitochondrial inner membrane"/>
    <property type="evidence" value="ECO:0007669"/>
    <property type="project" value="UniProtKB-SubCell"/>
</dbReference>
<comment type="similarity">
    <text evidence="2">Belongs to the AAA ATPase family. BCS1 subfamily.</text>
</comment>
<dbReference type="InterPro" id="IPR003959">
    <property type="entry name" value="ATPase_AAA_core"/>
</dbReference>
<keyword evidence="4 12" id="KW-0547">Nucleotide-binding</keyword>
<comment type="subcellular location">
    <subcellularLocation>
        <location evidence="1">Mitochondrion inner membrane</location>
        <topology evidence="1">Single-pass membrane protein</topology>
    </subcellularLocation>
</comment>